<gene>
    <name evidence="2" type="ORF">K6T50_13940</name>
</gene>
<name>A0A8T8WC11_9EURY</name>
<keyword evidence="1" id="KW-0472">Membrane</keyword>
<dbReference type="KEGG" id="hmp:K6T50_13940"/>
<dbReference type="Proteomes" id="UP000826254">
    <property type="component" value="Chromosome"/>
</dbReference>
<dbReference type="EMBL" id="CP081958">
    <property type="protein sequence ID" value="QZP37361.1"/>
    <property type="molecule type" value="Genomic_DNA"/>
</dbReference>
<evidence type="ECO:0000256" key="1">
    <source>
        <dbReference type="SAM" id="Phobius"/>
    </source>
</evidence>
<keyword evidence="1" id="KW-0812">Transmembrane</keyword>
<feature type="transmembrane region" description="Helical" evidence="1">
    <location>
        <begin position="31"/>
        <end position="52"/>
    </location>
</feature>
<evidence type="ECO:0000313" key="2">
    <source>
        <dbReference type="EMBL" id="QZP37361.1"/>
    </source>
</evidence>
<reference evidence="2 3" key="1">
    <citation type="journal article" date="2021" name="Int. J. Syst. Evol. Microbiol.">
        <title>Halobaculum halophilum sp. nov. and Halobaculum salinum sp. nov., isolated from salt lake and saline soil.</title>
        <authorList>
            <person name="Cui H.L."/>
            <person name="Shi X.W."/>
            <person name="Yin X.M."/>
            <person name="Yang X.Y."/>
            <person name="Hou J."/>
            <person name="Zhu L."/>
        </authorList>
    </citation>
    <scope>NUCLEOTIDE SEQUENCE [LARGE SCALE GENOMIC DNA]</scope>
    <source>
        <strain evidence="2 3">NBRC 109044</strain>
    </source>
</reference>
<evidence type="ECO:0000313" key="3">
    <source>
        <dbReference type="Proteomes" id="UP000826254"/>
    </source>
</evidence>
<sequence length="57" mass="5748">MHPLVRALLAFGVVPLLLALSFVLVPDPTGTTPILVGLGGSLVAVPVAYLAIGRAEA</sequence>
<proteinExistence type="predicted"/>
<keyword evidence="3" id="KW-1185">Reference proteome</keyword>
<dbReference type="AlphaFoldDB" id="A0A8T8WC11"/>
<feature type="transmembrane region" description="Helical" evidence="1">
    <location>
        <begin position="7"/>
        <end position="25"/>
    </location>
</feature>
<protein>
    <submittedName>
        <fullName evidence="2">Uncharacterized protein</fullName>
    </submittedName>
</protein>
<dbReference type="GeneID" id="67179264"/>
<organism evidence="2 3">
    <name type="scientific">Halobaculum magnesiiphilum</name>
    <dbReference type="NCBI Taxonomy" id="1017351"/>
    <lineage>
        <taxon>Archaea</taxon>
        <taxon>Methanobacteriati</taxon>
        <taxon>Methanobacteriota</taxon>
        <taxon>Stenosarchaea group</taxon>
        <taxon>Halobacteria</taxon>
        <taxon>Halobacteriales</taxon>
        <taxon>Haloferacaceae</taxon>
        <taxon>Halobaculum</taxon>
    </lineage>
</organism>
<keyword evidence="1" id="KW-1133">Transmembrane helix</keyword>
<dbReference type="RefSeq" id="WP_222607170.1">
    <property type="nucleotide sequence ID" value="NZ_CP081958.1"/>
</dbReference>
<accession>A0A8T8WC11</accession>